<keyword evidence="4" id="KW-1133">Transmembrane helix</keyword>
<feature type="transmembrane region" description="Helical" evidence="4">
    <location>
        <begin position="143"/>
        <end position="170"/>
    </location>
</feature>
<feature type="domain" description="RING-CH-type" evidence="5">
    <location>
        <begin position="14"/>
        <end position="78"/>
    </location>
</feature>
<evidence type="ECO:0000313" key="6">
    <source>
        <dbReference type="EMBL" id="CAF4410796.1"/>
    </source>
</evidence>
<evidence type="ECO:0000256" key="4">
    <source>
        <dbReference type="SAM" id="Phobius"/>
    </source>
</evidence>
<evidence type="ECO:0000256" key="1">
    <source>
        <dbReference type="ARBA" id="ARBA00022723"/>
    </source>
</evidence>
<organism evidence="6 7">
    <name type="scientific">Rotaria magnacalcarata</name>
    <dbReference type="NCBI Taxonomy" id="392030"/>
    <lineage>
        <taxon>Eukaryota</taxon>
        <taxon>Metazoa</taxon>
        <taxon>Spiralia</taxon>
        <taxon>Gnathifera</taxon>
        <taxon>Rotifera</taxon>
        <taxon>Eurotatoria</taxon>
        <taxon>Bdelloidea</taxon>
        <taxon>Philodinida</taxon>
        <taxon>Philodinidae</taxon>
        <taxon>Rotaria</taxon>
    </lineage>
</organism>
<evidence type="ECO:0000256" key="2">
    <source>
        <dbReference type="ARBA" id="ARBA00022771"/>
    </source>
</evidence>
<dbReference type="Proteomes" id="UP000663866">
    <property type="component" value="Unassembled WGS sequence"/>
</dbReference>
<dbReference type="SUPFAM" id="SSF57850">
    <property type="entry name" value="RING/U-box"/>
    <property type="match status" value="1"/>
</dbReference>
<comment type="caution">
    <text evidence="6">The sequence shown here is derived from an EMBL/GenBank/DDBJ whole genome shotgun (WGS) entry which is preliminary data.</text>
</comment>
<evidence type="ECO:0000256" key="3">
    <source>
        <dbReference type="ARBA" id="ARBA00022833"/>
    </source>
</evidence>
<dbReference type="AlphaFoldDB" id="A0A820PW16"/>
<dbReference type="Pfam" id="PF12906">
    <property type="entry name" value="RINGv"/>
    <property type="match status" value="1"/>
</dbReference>
<feature type="transmembrane region" description="Helical" evidence="4">
    <location>
        <begin position="217"/>
        <end position="243"/>
    </location>
</feature>
<keyword evidence="2" id="KW-0863">Zinc-finger</keyword>
<proteinExistence type="predicted"/>
<dbReference type="GO" id="GO:0008270">
    <property type="term" value="F:zinc ion binding"/>
    <property type="evidence" value="ECO:0007669"/>
    <property type="project" value="UniProtKB-KW"/>
</dbReference>
<dbReference type="PANTHER" id="PTHR46347">
    <property type="entry name" value="RING/FYVE/PHD ZINC FINGER SUPERFAMILY PROTEIN"/>
    <property type="match status" value="1"/>
</dbReference>
<feature type="transmembrane region" description="Helical" evidence="4">
    <location>
        <begin position="102"/>
        <end position="123"/>
    </location>
</feature>
<accession>A0A820PW16</accession>
<sequence>KSNEKFSMGEHIPLQRNSAKASRICFDTDNPNDLISPCLCKGGSAYVHRKCLDDWRSVNKNGRAFNFCDVCQFEYVIEPVVDNPSSDKHRLLVFRLLVTRDMTLIVLLFQLIIVAMTFLLQAVDKKSNTIKDLYPNSMSSFGIYYLSSLILFLAFLGFLGLIGFCCGWMNDNNNTNRSNDTCPNCACYPYNCICLDCHGCDGPNNCGGGGGDGGGAALVVIVIILIFAAIGIVVGVILTAMIVSKIMKRHTNKLWLRQEAKKYVVTDFQGRMHELENMPAQRRIKVHVSTIHVQK</sequence>
<feature type="non-terminal residue" evidence="6">
    <location>
        <position position="1"/>
    </location>
</feature>
<keyword evidence="3" id="KW-0862">Zinc</keyword>
<dbReference type="Gene3D" id="3.30.40.10">
    <property type="entry name" value="Zinc/RING finger domain, C3HC4 (zinc finger)"/>
    <property type="match status" value="1"/>
</dbReference>
<name>A0A820PW16_9BILA</name>
<dbReference type="InterPro" id="IPR011016">
    <property type="entry name" value="Znf_RING-CH"/>
</dbReference>
<dbReference type="EMBL" id="CAJOBG010041590">
    <property type="protein sequence ID" value="CAF4410796.1"/>
    <property type="molecule type" value="Genomic_DNA"/>
</dbReference>
<dbReference type="InterPro" id="IPR013083">
    <property type="entry name" value="Znf_RING/FYVE/PHD"/>
</dbReference>
<dbReference type="SMART" id="SM00744">
    <property type="entry name" value="RINGv"/>
    <property type="match status" value="1"/>
</dbReference>
<keyword evidence="1" id="KW-0479">Metal-binding</keyword>
<dbReference type="PROSITE" id="PS51292">
    <property type="entry name" value="ZF_RING_CH"/>
    <property type="match status" value="1"/>
</dbReference>
<keyword evidence="7" id="KW-1185">Reference proteome</keyword>
<keyword evidence="4" id="KW-0472">Membrane</keyword>
<dbReference type="PANTHER" id="PTHR46347:SF1">
    <property type="entry name" value="RING_FYVE_PHD ZINC FINGER SUPERFAMILY PROTEIN"/>
    <property type="match status" value="1"/>
</dbReference>
<gene>
    <name evidence="6" type="ORF">OVN521_LOCUS35455</name>
</gene>
<protein>
    <recommendedName>
        <fullName evidence="5">RING-CH-type domain-containing protein</fullName>
    </recommendedName>
</protein>
<dbReference type="CDD" id="cd16495">
    <property type="entry name" value="RING_CH-C4HC3_MARCH"/>
    <property type="match status" value="1"/>
</dbReference>
<reference evidence="6" key="1">
    <citation type="submission" date="2021-02" db="EMBL/GenBank/DDBJ databases">
        <authorList>
            <person name="Nowell W R."/>
        </authorList>
    </citation>
    <scope>NUCLEOTIDE SEQUENCE</scope>
</reference>
<keyword evidence="4" id="KW-0812">Transmembrane</keyword>
<evidence type="ECO:0000313" key="7">
    <source>
        <dbReference type="Proteomes" id="UP000663866"/>
    </source>
</evidence>
<evidence type="ECO:0000259" key="5">
    <source>
        <dbReference type="PROSITE" id="PS51292"/>
    </source>
</evidence>